<dbReference type="InterPro" id="IPR043891">
    <property type="entry name" value="SPARK"/>
</dbReference>
<dbReference type="InterPro" id="IPR017441">
    <property type="entry name" value="Protein_kinase_ATP_BS"/>
</dbReference>
<comment type="catalytic activity">
    <reaction evidence="15">
        <text>L-seryl-[protein] + ATP = O-phospho-L-seryl-[protein] + ADP + H(+)</text>
        <dbReference type="Rhea" id="RHEA:17989"/>
        <dbReference type="Rhea" id="RHEA-COMP:9863"/>
        <dbReference type="Rhea" id="RHEA-COMP:11604"/>
        <dbReference type="ChEBI" id="CHEBI:15378"/>
        <dbReference type="ChEBI" id="CHEBI:29999"/>
        <dbReference type="ChEBI" id="CHEBI:30616"/>
        <dbReference type="ChEBI" id="CHEBI:83421"/>
        <dbReference type="ChEBI" id="CHEBI:456216"/>
        <dbReference type="EC" id="2.7.11.1"/>
    </reaction>
</comment>
<organism evidence="20 21">
    <name type="scientific">Theobroma cacao</name>
    <name type="common">Cacao</name>
    <name type="synonym">Cocoa</name>
    <dbReference type="NCBI Taxonomy" id="3641"/>
    <lineage>
        <taxon>Eukaryota</taxon>
        <taxon>Viridiplantae</taxon>
        <taxon>Streptophyta</taxon>
        <taxon>Embryophyta</taxon>
        <taxon>Tracheophyta</taxon>
        <taxon>Spermatophyta</taxon>
        <taxon>Magnoliopsida</taxon>
        <taxon>eudicotyledons</taxon>
        <taxon>Gunneridae</taxon>
        <taxon>Pentapetalae</taxon>
        <taxon>rosids</taxon>
        <taxon>malvids</taxon>
        <taxon>Malvales</taxon>
        <taxon>Malvaceae</taxon>
        <taxon>Byttnerioideae</taxon>
        <taxon>Theobroma</taxon>
    </lineage>
</organism>
<evidence type="ECO:0000256" key="11">
    <source>
        <dbReference type="ARBA" id="ARBA00023136"/>
    </source>
</evidence>
<reference evidence="20 21" key="1">
    <citation type="journal article" date="2013" name="Genome Biol.">
        <title>The genome sequence of the most widely cultivated cacao type and its use to identify candidate genes regulating pod color.</title>
        <authorList>
            <person name="Motamayor J.C."/>
            <person name="Mockaitis K."/>
            <person name="Schmutz J."/>
            <person name="Haiminen N."/>
            <person name="Iii D.L."/>
            <person name="Cornejo O."/>
            <person name="Findley S.D."/>
            <person name="Zheng P."/>
            <person name="Utro F."/>
            <person name="Royaert S."/>
            <person name="Saski C."/>
            <person name="Jenkins J."/>
            <person name="Podicheti R."/>
            <person name="Zhao M."/>
            <person name="Scheffler B.E."/>
            <person name="Stack J.C."/>
            <person name="Feltus F.A."/>
            <person name="Mustiga G.M."/>
            <person name="Amores F."/>
            <person name="Phillips W."/>
            <person name="Marelli J.P."/>
            <person name="May G.D."/>
            <person name="Shapiro H."/>
            <person name="Ma J."/>
            <person name="Bustamante C.D."/>
            <person name="Schnell R.J."/>
            <person name="Main D."/>
            <person name="Gilbert D."/>
            <person name="Parida L."/>
            <person name="Kuhn D.N."/>
        </authorList>
    </citation>
    <scope>NUCLEOTIDE SEQUENCE [LARGE SCALE GENOMIC DNA]</scope>
    <source>
        <strain evidence="21">cv. Matina 1-6</strain>
    </source>
</reference>
<feature type="region of interest" description="Disordered" evidence="17">
    <location>
        <begin position="602"/>
        <end position="633"/>
    </location>
</feature>
<feature type="transmembrane region" description="Helical" evidence="18">
    <location>
        <begin position="245"/>
        <end position="265"/>
    </location>
</feature>
<keyword evidence="3" id="KW-0723">Serine/threonine-protein kinase</keyword>
<keyword evidence="9 16" id="KW-0067">ATP-binding</keyword>
<evidence type="ECO:0000256" key="6">
    <source>
        <dbReference type="ARBA" id="ARBA00022729"/>
    </source>
</evidence>
<feature type="binding site" evidence="16">
    <location>
        <position position="341"/>
    </location>
    <ligand>
        <name>ATP</name>
        <dbReference type="ChEBI" id="CHEBI:30616"/>
    </ligand>
</feature>
<keyword evidence="11 18" id="KW-0472">Membrane</keyword>
<sequence length="661" mass="73416">MQPFCQSFRSQMSSFYFILLGLSFCFRNPSSSVAIYHEIPHRNLADSFCPLSFRVLRKVFDSSKLAFLDVPTKCVTILQGIRLVRSNYLRITGNFFPHPNSSEDCWDGYQKLVDESIPGFNIRSTCGYNTGLISESCKNITTGYQFEGLISDSKLQEVRLLCNRSLDDDSSCIPCQASLSSIYQSYFHGTDIDNASDCSGYPFIYAGALANQYGPTASGTAKCLFSLDLTSSNATSRNQRTILCAVTVGAGFGLFMTAVVVWFIWRRRKKWKRRQNNVAPIETGSGFGIETISGDSTLVKFTFEEIKRATKNFSRENIVGKGGYGNVYKGILEDGSEVALKRFKNCSAAGDATFAREVEVIASISHVNLVAFRGYCTATVPMEGHQRIIVCDLVHNGSLYDHLFGSGVKKLSWPIRQKIAIGVARGLAYLHYGAQPVIIHRDVKASNILLDDTFEPKLADFGLAKFIPDGLSHMSTRAAGTLGYVAPEYALYGQLTERSDVYGFGVVLLELLSGKKAVISIDDHHTLLLTDWAWSLVEEGRVFDVIDENMPELGPPEVMERYVLVAVLSSHSQLYARPTMDQIVRILESDFPLHSIPKLPFSLPTDTDDGEKSANFSQLDSMSSTSAEQPCDCKSDQPILDHREIERSFTFKTCNVDNLTF</sequence>
<dbReference type="PROSITE" id="PS00107">
    <property type="entry name" value="PROTEIN_KINASE_ATP"/>
    <property type="match status" value="1"/>
</dbReference>
<dbReference type="FunFam" id="3.30.200.20:FF:000390">
    <property type="entry name" value="probable LRR receptor-like serine/threonine-protein kinase RKF3"/>
    <property type="match status" value="1"/>
</dbReference>
<evidence type="ECO:0000256" key="8">
    <source>
        <dbReference type="ARBA" id="ARBA00022777"/>
    </source>
</evidence>
<dbReference type="InterPro" id="IPR000719">
    <property type="entry name" value="Prot_kinase_dom"/>
</dbReference>
<keyword evidence="8 20" id="KW-0418">Kinase</keyword>
<dbReference type="Gramene" id="EOY11266">
    <property type="protein sequence ID" value="EOY11266"/>
    <property type="gene ID" value="TCM_026510"/>
</dbReference>
<dbReference type="InterPro" id="IPR008271">
    <property type="entry name" value="Ser/Thr_kinase_AS"/>
</dbReference>
<dbReference type="SUPFAM" id="SSF56112">
    <property type="entry name" value="Protein kinase-like (PK-like)"/>
    <property type="match status" value="1"/>
</dbReference>
<dbReference type="Proteomes" id="UP000026915">
    <property type="component" value="Chromosome 5"/>
</dbReference>
<evidence type="ECO:0000256" key="7">
    <source>
        <dbReference type="ARBA" id="ARBA00022741"/>
    </source>
</evidence>
<dbReference type="Gene3D" id="3.30.200.20">
    <property type="entry name" value="Phosphorylase Kinase, domain 1"/>
    <property type="match status" value="1"/>
</dbReference>
<keyword evidence="7 16" id="KW-0547">Nucleotide-binding</keyword>
<gene>
    <name evidence="20" type="ORF">TCM_026510</name>
</gene>
<dbReference type="PROSITE" id="PS50011">
    <property type="entry name" value="PROTEIN_KINASE_DOM"/>
    <property type="match status" value="1"/>
</dbReference>
<accession>A0A061F2J8</accession>
<evidence type="ECO:0000256" key="14">
    <source>
        <dbReference type="ARBA" id="ARBA00047899"/>
    </source>
</evidence>
<dbReference type="GO" id="GO:0005886">
    <property type="term" value="C:plasma membrane"/>
    <property type="evidence" value="ECO:0000318"/>
    <property type="project" value="GO_Central"/>
</dbReference>
<dbReference type="OMA" id="DTFEPKL"/>
<dbReference type="Pfam" id="PF00069">
    <property type="entry name" value="Pkinase"/>
    <property type="match status" value="1"/>
</dbReference>
<comment type="catalytic activity">
    <reaction evidence="14">
        <text>L-threonyl-[protein] + ATP = O-phospho-L-threonyl-[protein] + ADP + H(+)</text>
        <dbReference type="Rhea" id="RHEA:46608"/>
        <dbReference type="Rhea" id="RHEA-COMP:11060"/>
        <dbReference type="Rhea" id="RHEA-COMP:11605"/>
        <dbReference type="ChEBI" id="CHEBI:15378"/>
        <dbReference type="ChEBI" id="CHEBI:30013"/>
        <dbReference type="ChEBI" id="CHEBI:30616"/>
        <dbReference type="ChEBI" id="CHEBI:61977"/>
        <dbReference type="ChEBI" id="CHEBI:456216"/>
        <dbReference type="EC" id="2.7.11.1"/>
    </reaction>
</comment>
<evidence type="ECO:0000256" key="13">
    <source>
        <dbReference type="ARBA" id="ARBA00023180"/>
    </source>
</evidence>
<evidence type="ECO:0000256" key="9">
    <source>
        <dbReference type="ARBA" id="ARBA00022840"/>
    </source>
</evidence>
<evidence type="ECO:0000256" key="10">
    <source>
        <dbReference type="ARBA" id="ARBA00022989"/>
    </source>
</evidence>
<dbReference type="Pfam" id="PF19160">
    <property type="entry name" value="SPARK"/>
    <property type="match status" value="1"/>
</dbReference>
<evidence type="ECO:0000313" key="20">
    <source>
        <dbReference type="EMBL" id="EOY11266.1"/>
    </source>
</evidence>
<keyword evidence="10 18" id="KW-1133">Transmembrane helix</keyword>
<evidence type="ECO:0000256" key="2">
    <source>
        <dbReference type="ARBA" id="ARBA00012513"/>
    </source>
</evidence>
<dbReference type="SMART" id="SM00220">
    <property type="entry name" value="S_TKc"/>
    <property type="match status" value="1"/>
</dbReference>
<keyword evidence="12 20" id="KW-0675">Receptor</keyword>
<evidence type="ECO:0000256" key="4">
    <source>
        <dbReference type="ARBA" id="ARBA00022679"/>
    </source>
</evidence>
<keyword evidence="6" id="KW-0732">Signal</keyword>
<dbReference type="EC" id="2.7.11.1" evidence="2"/>
<dbReference type="eggNOG" id="KOG1187">
    <property type="taxonomic scope" value="Eukaryota"/>
</dbReference>
<dbReference type="HOGENOM" id="CLU_000288_0_1_1"/>
<keyword evidence="4" id="KW-0808">Transferase</keyword>
<dbReference type="EMBL" id="CM001883">
    <property type="protein sequence ID" value="EOY11266.1"/>
    <property type="molecule type" value="Genomic_DNA"/>
</dbReference>
<dbReference type="PROSITE" id="PS00108">
    <property type="entry name" value="PROTEIN_KINASE_ST"/>
    <property type="match status" value="1"/>
</dbReference>
<proteinExistence type="predicted"/>
<evidence type="ECO:0000259" key="19">
    <source>
        <dbReference type="PROSITE" id="PS50011"/>
    </source>
</evidence>
<dbReference type="AlphaFoldDB" id="A0A061F2J8"/>
<feature type="domain" description="Protein kinase" evidence="19">
    <location>
        <begin position="313"/>
        <end position="574"/>
    </location>
</feature>
<evidence type="ECO:0000256" key="18">
    <source>
        <dbReference type="SAM" id="Phobius"/>
    </source>
</evidence>
<evidence type="ECO:0000256" key="15">
    <source>
        <dbReference type="ARBA" id="ARBA00048679"/>
    </source>
</evidence>
<dbReference type="GO" id="GO:0005524">
    <property type="term" value="F:ATP binding"/>
    <property type="evidence" value="ECO:0007669"/>
    <property type="project" value="UniProtKB-UniRule"/>
</dbReference>
<keyword evidence="5 18" id="KW-0812">Transmembrane</keyword>
<dbReference type="GO" id="GO:0004672">
    <property type="term" value="F:protein kinase activity"/>
    <property type="evidence" value="ECO:0000318"/>
    <property type="project" value="GO_Central"/>
</dbReference>
<evidence type="ECO:0000256" key="5">
    <source>
        <dbReference type="ARBA" id="ARBA00022692"/>
    </source>
</evidence>
<name>A0A061F2J8_THECC</name>
<feature type="compositionally biased region" description="Polar residues" evidence="17">
    <location>
        <begin position="614"/>
        <end position="628"/>
    </location>
</feature>
<evidence type="ECO:0000313" key="21">
    <source>
        <dbReference type="Proteomes" id="UP000026915"/>
    </source>
</evidence>
<dbReference type="PANTHER" id="PTHR47989">
    <property type="entry name" value="OS01G0750732 PROTEIN"/>
    <property type="match status" value="1"/>
</dbReference>
<evidence type="ECO:0000256" key="17">
    <source>
        <dbReference type="SAM" id="MobiDB-lite"/>
    </source>
</evidence>
<evidence type="ECO:0000256" key="12">
    <source>
        <dbReference type="ARBA" id="ARBA00023170"/>
    </source>
</evidence>
<evidence type="ECO:0000256" key="3">
    <source>
        <dbReference type="ARBA" id="ARBA00022527"/>
    </source>
</evidence>
<protein>
    <recommendedName>
        <fullName evidence="2">non-specific serine/threonine protein kinase</fullName>
        <ecNumber evidence="2">2.7.11.1</ecNumber>
    </recommendedName>
</protein>
<evidence type="ECO:0000256" key="16">
    <source>
        <dbReference type="PROSITE-ProRule" id="PRU10141"/>
    </source>
</evidence>
<dbReference type="InParanoid" id="A0A061F2J8"/>
<dbReference type="GO" id="GO:0007165">
    <property type="term" value="P:signal transduction"/>
    <property type="evidence" value="ECO:0000318"/>
    <property type="project" value="GO_Central"/>
</dbReference>
<dbReference type="GO" id="GO:0004674">
    <property type="term" value="F:protein serine/threonine kinase activity"/>
    <property type="evidence" value="ECO:0007669"/>
    <property type="project" value="UniProtKB-KW"/>
</dbReference>
<evidence type="ECO:0000256" key="1">
    <source>
        <dbReference type="ARBA" id="ARBA00004479"/>
    </source>
</evidence>
<dbReference type="InterPro" id="IPR011009">
    <property type="entry name" value="Kinase-like_dom_sf"/>
</dbReference>
<dbReference type="CDD" id="cd14066">
    <property type="entry name" value="STKc_IRAK"/>
    <property type="match status" value="1"/>
</dbReference>
<keyword evidence="21" id="KW-1185">Reference proteome</keyword>
<comment type="subcellular location">
    <subcellularLocation>
        <location evidence="1">Membrane</location>
        <topology evidence="1">Single-pass type I membrane protein</topology>
    </subcellularLocation>
</comment>
<dbReference type="PANTHER" id="PTHR47989:SF62">
    <property type="entry name" value="OS05G0423500 PROTEIN"/>
    <property type="match status" value="1"/>
</dbReference>
<keyword evidence="13" id="KW-0325">Glycoprotein</keyword>
<dbReference type="FunFam" id="1.10.510.10:FF:000287">
    <property type="entry name" value="probable LRR receptor-like serine/threonine-protein kinase RKF3"/>
    <property type="match status" value="1"/>
</dbReference>
<dbReference type="Gene3D" id="1.10.510.10">
    <property type="entry name" value="Transferase(Phosphotransferase) domain 1"/>
    <property type="match status" value="1"/>
</dbReference>